<accession>A0A6A5Q981</accession>
<sequence>MRDSVVQSGAIPVQDSDAISETSTTRLEHEPFETLRHRAVELVAKILGRHPSRIEAQRLKGGTFNRVISLTYVPLRRKKFTSQWVKAQFCGLFGRTKEPKPQSYVLRMPWHENDELKRDVAVLNAVGSRLALPVPEVITFDASDDNVVRRQFMLQKRLRGDNLAHTPMLENLNTAQRKSLAKAVIEMVTHIASVTGPPGNLSVDNLNLGKRGKVQVEKLCVPRRDQEDRDIFDHPCTWPAQEQKPLDHLLEQCERWREFQNAEGFCTEAVWSGFAAISKALEKRGFLDGPNVLSHGDLKPYNLLAETRSETEVEITGVLDWDSAAIAPEFMAYRAPFWLWTPEDVNSVHEDDEENANIEPDNAEHRELKDLFLAHASEKFKLFAFAPEAMLARRMYFILKEGIFGPWNMMEANKVIEEWNELHPEDGVVIDVDFSDDGSVESE</sequence>
<dbReference type="Gene3D" id="3.90.1200.10">
    <property type="match status" value="1"/>
</dbReference>
<dbReference type="PANTHER" id="PTHR21310:SF56">
    <property type="entry name" value="AMINOGLYCOSIDE PHOSPHOTRANSFERASE DOMAIN-CONTAINING PROTEIN"/>
    <property type="match status" value="1"/>
</dbReference>
<protein>
    <submittedName>
        <fullName evidence="2">Phosphotransferase enzyme family-domain-containing protein</fullName>
    </submittedName>
</protein>
<dbReference type="AlphaFoldDB" id="A0A6A5Q981"/>
<organism evidence="2 3">
    <name type="scientific">Ampelomyces quisqualis</name>
    <name type="common">Powdery mildew agent</name>
    <dbReference type="NCBI Taxonomy" id="50730"/>
    <lineage>
        <taxon>Eukaryota</taxon>
        <taxon>Fungi</taxon>
        <taxon>Dikarya</taxon>
        <taxon>Ascomycota</taxon>
        <taxon>Pezizomycotina</taxon>
        <taxon>Dothideomycetes</taxon>
        <taxon>Pleosporomycetidae</taxon>
        <taxon>Pleosporales</taxon>
        <taxon>Pleosporineae</taxon>
        <taxon>Phaeosphaeriaceae</taxon>
        <taxon>Ampelomyces</taxon>
    </lineage>
</organism>
<evidence type="ECO:0000313" key="2">
    <source>
        <dbReference type="EMBL" id="KAF1912211.1"/>
    </source>
</evidence>
<dbReference type="SUPFAM" id="SSF56112">
    <property type="entry name" value="Protein kinase-like (PK-like)"/>
    <property type="match status" value="1"/>
</dbReference>
<dbReference type="Pfam" id="PF01636">
    <property type="entry name" value="APH"/>
    <property type="match status" value="1"/>
</dbReference>
<feature type="domain" description="Aminoglycoside phosphotransferase" evidence="1">
    <location>
        <begin position="100"/>
        <end position="328"/>
    </location>
</feature>
<keyword evidence="2" id="KW-0808">Transferase</keyword>
<dbReference type="EMBL" id="ML979140">
    <property type="protein sequence ID" value="KAF1912211.1"/>
    <property type="molecule type" value="Genomic_DNA"/>
</dbReference>
<dbReference type="GO" id="GO:0016740">
    <property type="term" value="F:transferase activity"/>
    <property type="evidence" value="ECO:0007669"/>
    <property type="project" value="UniProtKB-KW"/>
</dbReference>
<keyword evidence="3" id="KW-1185">Reference proteome</keyword>
<dbReference type="InterPro" id="IPR051678">
    <property type="entry name" value="AGP_Transferase"/>
</dbReference>
<evidence type="ECO:0000313" key="3">
    <source>
        <dbReference type="Proteomes" id="UP000800096"/>
    </source>
</evidence>
<evidence type="ECO:0000259" key="1">
    <source>
        <dbReference type="Pfam" id="PF01636"/>
    </source>
</evidence>
<dbReference type="InterPro" id="IPR011009">
    <property type="entry name" value="Kinase-like_dom_sf"/>
</dbReference>
<gene>
    <name evidence="2" type="ORF">BDU57DRAFT_458746</name>
</gene>
<dbReference type="Proteomes" id="UP000800096">
    <property type="component" value="Unassembled WGS sequence"/>
</dbReference>
<reference evidence="2" key="1">
    <citation type="journal article" date="2020" name="Stud. Mycol.">
        <title>101 Dothideomycetes genomes: a test case for predicting lifestyles and emergence of pathogens.</title>
        <authorList>
            <person name="Haridas S."/>
            <person name="Albert R."/>
            <person name="Binder M."/>
            <person name="Bloem J."/>
            <person name="Labutti K."/>
            <person name="Salamov A."/>
            <person name="Andreopoulos B."/>
            <person name="Baker S."/>
            <person name="Barry K."/>
            <person name="Bills G."/>
            <person name="Bluhm B."/>
            <person name="Cannon C."/>
            <person name="Castanera R."/>
            <person name="Culley D."/>
            <person name="Daum C."/>
            <person name="Ezra D."/>
            <person name="Gonzalez J."/>
            <person name="Henrissat B."/>
            <person name="Kuo A."/>
            <person name="Liang C."/>
            <person name="Lipzen A."/>
            <person name="Lutzoni F."/>
            <person name="Magnuson J."/>
            <person name="Mondo S."/>
            <person name="Nolan M."/>
            <person name="Ohm R."/>
            <person name="Pangilinan J."/>
            <person name="Park H.-J."/>
            <person name="Ramirez L."/>
            <person name="Alfaro M."/>
            <person name="Sun H."/>
            <person name="Tritt A."/>
            <person name="Yoshinaga Y."/>
            <person name="Zwiers L.-H."/>
            <person name="Turgeon B."/>
            <person name="Goodwin S."/>
            <person name="Spatafora J."/>
            <person name="Crous P."/>
            <person name="Grigoriev I."/>
        </authorList>
    </citation>
    <scope>NUCLEOTIDE SEQUENCE</scope>
    <source>
        <strain evidence="2">HMLAC05119</strain>
    </source>
</reference>
<name>A0A6A5Q981_AMPQU</name>
<dbReference type="InterPro" id="IPR002575">
    <property type="entry name" value="Aminoglycoside_PTrfase"/>
</dbReference>
<dbReference type="PANTHER" id="PTHR21310">
    <property type="entry name" value="AMINOGLYCOSIDE PHOSPHOTRANSFERASE-RELATED-RELATED"/>
    <property type="match status" value="1"/>
</dbReference>
<dbReference type="OrthoDB" id="10003767at2759"/>
<proteinExistence type="predicted"/>